<dbReference type="EMBL" id="MT141401">
    <property type="protein sequence ID" value="QJA60222.1"/>
    <property type="molecule type" value="Genomic_DNA"/>
</dbReference>
<gene>
    <name evidence="2" type="ORF">MM415A04241_0003</name>
    <name evidence="1" type="ORF">MM415B01152_0002</name>
</gene>
<sequence>MYRLLVICAQCKRESYRLVDKETLLASIAGGLDLDEPVIEACPSCSMRIILERTFYVCREFIWN</sequence>
<evidence type="ECO:0000313" key="1">
    <source>
        <dbReference type="EMBL" id="QJA60222.1"/>
    </source>
</evidence>
<dbReference type="AlphaFoldDB" id="A0A6M3JIE2"/>
<name>A0A6M3JIE2_9ZZZZ</name>
<dbReference type="EMBL" id="MT141740">
    <property type="protein sequence ID" value="QJA69834.1"/>
    <property type="molecule type" value="Genomic_DNA"/>
</dbReference>
<organism evidence="2">
    <name type="scientific">viral metagenome</name>
    <dbReference type="NCBI Taxonomy" id="1070528"/>
    <lineage>
        <taxon>unclassified sequences</taxon>
        <taxon>metagenomes</taxon>
        <taxon>organismal metagenomes</taxon>
    </lineage>
</organism>
<accession>A0A6M3JIE2</accession>
<evidence type="ECO:0000313" key="2">
    <source>
        <dbReference type="EMBL" id="QJA69834.1"/>
    </source>
</evidence>
<proteinExistence type="predicted"/>
<reference evidence="2" key="1">
    <citation type="submission" date="2020-03" db="EMBL/GenBank/DDBJ databases">
        <title>The deep terrestrial virosphere.</title>
        <authorList>
            <person name="Holmfeldt K."/>
            <person name="Nilsson E."/>
            <person name="Simone D."/>
            <person name="Lopez-Fernandez M."/>
            <person name="Wu X."/>
            <person name="de Brujin I."/>
            <person name="Lundin D."/>
            <person name="Andersson A."/>
            <person name="Bertilsson S."/>
            <person name="Dopson M."/>
        </authorList>
    </citation>
    <scope>NUCLEOTIDE SEQUENCE</scope>
    <source>
        <strain evidence="2">MM415A04241</strain>
        <strain evidence="1">MM415B01152</strain>
    </source>
</reference>
<protein>
    <submittedName>
        <fullName evidence="2">Uncharacterized protein</fullName>
    </submittedName>
</protein>